<sequence>MHEVSLMEQTLAIAIAQAEDHGASKIHRLTLRVGQQSGVVADALRFAFEVVRQNTIAAEAGLEIEEIPVTCHCQWCQENFQPEDWIYRCPQCDQISQTVLDGKQLELASLELS</sequence>
<keyword evidence="3 5" id="KW-0479">Metal-binding</keyword>
<organism evidence="6 7">
    <name type="scientific">Synechocystis salina LEGE 00031</name>
    <dbReference type="NCBI Taxonomy" id="1828736"/>
    <lineage>
        <taxon>Bacteria</taxon>
        <taxon>Bacillati</taxon>
        <taxon>Cyanobacteriota</taxon>
        <taxon>Cyanophyceae</taxon>
        <taxon>Synechococcales</taxon>
        <taxon>Merismopediaceae</taxon>
        <taxon>Synechocystis</taxon>
    </lineage>
</organism>
<dbReference type="RefSeq" id="WP_194019656.1">
    <property type="nucleotide sequence ID" value="NZ_JADEVV010000020.1"/>
</dbReference>
<dbReference type="Pfam" id="PF01155">
    <property type="entry name" value="HypA"/>
    <property type="match status" value="1"/>
</dbReference>
<comment type="function">
    <text evidence="5">Involved in the maturation of [NiFe] hydrogenases. Required for nickel insertion into the metal center of the hydrogenase.</text>
</comment>
<dbReference type="PROSITE" id="PS01249">
    <property type="entry name" value="HYPA"/>
    <property type="match status" value="1"/>
</dbReference>
<gene>
    <name evidence="5 6" type="primary">hypA</name>
    <name evidence="6" type="ORF">IQ217_08760</name>
</gene>
<keyword evidence="7" id="KW-1185">Reference proteome</keyword>
<evidence type="ECO:0000256" key="1">
    <source>
        <dbReference type="ARBA" id="ARBA00010748"/>
    </source>
</evidence>
<dbReference type="PANTHER" id="PTHR34535">
    <property type="entry name" value="HYDROGENASE MATURATION FACTOR HYPA"/>
    <property type="match status" value="1"/>
</dbReference>
<feature type="binding site" evidence="5">
    <location>
        <position position="76"/>
    </location>
    <ligand>
        <name>Zn(2+)</name>
        <dbReference type="ChEBI" id="CHEBI:29105"/>
    </ligand>
</feature>
<dbReference type="PANTHER" id="PTHR34535:SF3">
    <property type="entry name" value="HYDROGENASE MATURATION FACTOR HYPA"/>
    <property type="match status" value="1"/>
</dbReference>
<dbReference type="InterPro" id="IPR000688">
    <property type="entry name" value="HypA/HybF"/>
</dbReference>
<proteinExistence type="inferred from homology"/>
<dbReference type="InterPro" id="IPR020538">
    <property type="entry name" value="Hydgase_Ni_incorp_HypA/HybF_CS"/>
</dbReference>
<keyword evidence="2 5" id="KW-0533">Nickel</keyword>
<comment type="similarity">
    <text evidence="1 5">Belongs to the HypA/HybF family.</text>
</comment>
<evidence type="ECO:0000313" key="6">
    <source>
        <dbReference type="EMBL" id="MBE9253932.1"/>
    </source>
</evidence>
<evidence type="ECO:0000256" key="3">
    <source>
        <dbReference type="ARBA" id="ARBA00022723"/>
    </source>
</evidence>
<dbReference type="NCBIfam" id="TIGR00100">
    <property type="entry name" value="hypA"/>
    <property type="match status" value="1"/>
</dbReference>
<dbReference type="Gene3D" id="3.30.2320.80">
    <property type="match status" value="1"/>
</dbReference>
<dbReference type="EMBL" id="JADEVV010000020">
    <property type="protein sequence ID" value="MBE9253932.1"/>
    <property type="molecule type" value="Genomic_DNA"/>
</dbReference>
<name>A0ABR9VRH8_9SYNC</name>
<feature type="binding site" evidence="5">
    <location>
        <position position="89"/>
    </location>
    <ligand>
        <name>Zn(2+)</name>
        <dbReference type="ChEBI" id="CHEBI:29105"/>
    </ligand>
</feature>
<evidence type="ECO:0000313" key="7">
    <source>
        <dbReference type="Proteomes" id="UP000658720"/>
    </source>
</evidence>
<evidence type="ECO:0000256" key="4">
    <source>
        <dbReference type="ARBA" id="ARBA00022833"/>
    </source>
</evidence>
<reference evidence="6 7" key="1">
    <citation type="submission" date="2020-10" db="EMBL/GenBank/DDBJ databases">
        <authorList>
            <person name="Castelo-Branco R."/>
            <person name="Eusebio N."/>
            <person name="Adriana R."/>
            <person name="Vieira A."/>
            <person name="Brugerolle De Fraissinette N."/>
            <person name="Rezende De Castro R."/>
            <person name="Schneider M.P."/>
            <person name="Vasconcelos V."/>
            <person name="Leao P.N."/>
        </authorList>
    </citation>
    <scope>NUCLEOTIDE SEQUENCE [LARGE SCALE GENOMIC DNA]</scope>
    <source>
        <strain evidence="6 7">LEGE 00031</strain>
    </source>
</reference>
<keyword evidence="4 5" id="KW-0862">Zinc</keyword>
<evidence type="ECO:0000256" key="2">
    <source>
        <dbReference type="ARBA" id="ARBA00022596"/>
    </source>
</evidence>
<feature type="binding site" evidence="5">
    <location>
        <position position="92"/>
    </location>
    <ligand>
        <name>Zn(2+)</name>
        <dbReference type="ChEBI" id="CHEBI:29105"/>
    </ligand>
</feature>
<dbReference type="Proteomes" id="UP000658720">
    <property type="component" value="Unassembled WGS sequence"/>
</dbReference>
<dbReference type="HAMAP" id="MF_00213">
    <property type="entry name" value="HypA_HybF"/>
    <property type="match status" value="1"/>
</dbReference>
<protein>
    <recommendedName>
        <fullName evidence="5">Hydrogenase maturation factor HypA</fullName>
    </recommendedName>
</protein>
<feature type="binding site" evidence="5">
    <location>
        <position position="73"/>
    </location>
    <ligand>
        <name>Zn(2+)</name>
        <dbReference type="ChEBI" id="CHEBI:29105"/>
    </ligand>
</feature>
<dbReference type="PIRSF" id="PIRSF004761">
    <property type="entry name" value="Hydrgn_mat_HypA"/>
    <property type="match status" value="1"/>
</dbReference>
<feature type="binding site" evidence="5">
    <location>
        <position position="2"/>
    </location>
    <ligand>
        <name>Ni(2+)</name>
        <dbReference type="ChEBI" id="CHEBI:49786"/>
    </ligand>
</feature>
<evidence type="ECO:0000256" key="5">
    <source>
        <dbReference type="HAMAP-Rule" id="MF_00213"/>
    </source>
</evidence>
<comment type="caution">
    <text evidence="6">The sequence shown here is derived from an EMBL/GenBank/DDBJ whole genome shotgun (WGS) entry which is preliminary data.</text>
</comment>
<accession>A0ABR9VRH8</accession>